<comment type="pathway">
    <text evidence="2">Amino-acid biosynthesis; L-tryptophan biosynthesis; L-tryptophan from chorismate: step 3/5.</text>
</comment>
<keyword evidence="7" id="KW-0057">Aromatic amino acid biosynthesis</keyword>
<proteinExistence type="predicted"/>
<evidence type="ECO:0000256" key="3">
    <source>
        <dbReference type="ARBA" id="ARBA00012572"/>
    </source>
</evidence>
<dbReference type="Pfam" id="PF00697">
    <property type="entry name" value="PRAI"/>
    <property type="match status" value="1"/>
</dbReference>
<protein>
    <recommendedName>
        <fullName evidence="4">N-(5'-phosphoribosyl)anthranilate isomerase</fullName>
        <ecNumber evidence="3">5.3.1.24</ecNumber>
    </recommendedName>
</protein>
<dbReference type="Proteomes" id="UP000612282">
    <property type="component" value="Unassembled WGS sequence"/>
</dbReference>
<comment type="catalytic activity">
    <reaction evidence="1">
        <text>N-(5-phospho-beta-D-ribosyl)anthranilate = 1-(2-carboxyphenylamino)-1-deoxy-D-ribulose 5-phosphate</text>
        <dbReference type="Rhea" id="RHEA:21540"/>
        <dbReference type="ChEBI" id="CHEBI:18277"/>
        <dbReference type="ChEBI" id="CHEBI:58613"/>
        <dbReference type="EC" id="5.3.1.24"/>
    </reaction>
</comment>
<dbReference type="EC" id="5.3.1.24" evidence="3"/>
<evidence type="ECO:0000256" key="7">
    <source>
        <dbReference type="ARBA" id="ARBA00023141"/>
    </source>
</evidence>
<evidence type="ECO:0000313" key="11">
    <source>
        <dbReference type="Proteomes" id="UP000612282"/>
    </source>
</evidence>
<keyword evidence="6" id="KW-0822">Tryptophan biosynthesis</keyword>
<dbReference type="PANTHER" id="PTHR42894:SF1">
    <property type="entry name" value="N-(5'-PHOSPHORIBOSYL)ANTHRANILATE ISOMERASE"/>
    <property type="match status" value="1"/>
</dbReference>
<dbReference type="InterPro" id="IPR044643">
    <property type="entry name" value="TrpF_fam"/>
</dbReference>
<evidence type="ECO:0000256" key="5">
    <source>
        <dbReference type="ARBA" id="ARBA00022605"/>
    </source>
</evidence>
<accession>A0ABQ3X1T1</accession>
<evidence type="ECO:0000256" key="1">
    <source>
        <dbReference type="ARBA" id="ARBA00001164"/>
    </source>
</evidence>
<keyword evidence="5" id="KW-0028">Amino-acid biosynthesis</keyword>
<evidence type="ECO:0000256" key="4">
    <source>
        <dbReference type="ARBA" id="ARBA00022272"/>
    </source>
</evidence>
<dbReference type="InterPro" id="IPR001240">
    <property type="entry name" value="PRAI_dom"/>
</dbReference>
<sequence>MSTGRQGALLKVCGATSAAEVRLLAASGADYVGLWYGVSGGPADLSLDRLVELAGVARDAGINPVLVTFLGAVDALHQALTLSGIRHLQLHAYQTPGAVAALRRAHPGLSVLKVLHLRDGQCLEDRFIGAYQRAGTSMFLLDKTTATGRVGSTGHRLDPAEVRALMPRLDVPFLLAGGVSADSGGYHDLIGGPSLHGVDVDTGARDTLGGFDPGLIGAIARAWQTVPEPLR</sequence>
<keyword evidence="8" id="KW-0413">Isomerase</keyword>
<dbReference type="InterPro" id="IPR013785">
    <property type="entry name" value="Aldolase_TIM"/>
</dbReference>
<dbReference type="SUPFAM" id="SSF51366">
    <property type="entry name" value="Ribulose-phoshate binding barrel"/>
    <property type="match status" value="1"/>
</dbReference>
<comment type="caution">
    <text evidence="10">The sequence shown here is derived from an EMBL/GenBank/DDBJ whole genome shotgun (WGS) entry which is preliminary data.</text>
</comment>
<evidence type="ECO:0000313" key="10">
    <source>
        <dbReference type="EMBL" id="GID52479.1"/>
    </source>
</evidence>
<dbReference type="Gene3D" id="3.20.20.70">
    <property type="entry name" value="Aldolase class I"/>
    <property type="match status" value="1"/>
</dbReference>
<reference evidence="10 11" key="1">
    <citation type="submission" date="2021-01" db="EMBL/GenBank/DDBJ databases">
        <title>Whole genome shotgun sequence of Actinoplanes couchii NBRC 106145.</title>
        <authorList>
            <person name="Komaki H."/>
            <person name="Tamura T."/>
        </authorList>
    </citation>
    <scope>NUCLEOTIDE SEQUENCE [LARGE SCALE GENOMIC DNA]</scope>
    <source>
        <strain evidence="10 11">NBRC 106145</strain>
    </source>
</reference>
<name>A0ABQ3X1T1_9ACTN</name>
<dbReference type="EMBL" id="BOMG01000019">
    <property type="protein sequence ID" value="GID52479.1"/>
    <property type="molecule type" value="Genomic_DNA"/>
</dbReference>
<gene>
    <name evidence="10" type="ORF">Aco03nite_008830</name>
</gene>
<organism evidence="10 11">
    <name type="scientific">Actinoplanes couchii</name>
    <dbReference type="NCBI Taxonomy" id="403638"/>
    <lineage>
        <taxon>Bacteria</taxon>
        <taxon>Bacillati</taxon>
        <taxon>Actinomycetota</taxon>
        <taxon>Actinomycetes</taxon>
        <taxon>Micromonosporales</taxon>
        <taxon>Micromonosporaceae</taxon>
        <taxon>Actinoplanes</taxon>
    </lineage>
</organism>
<dbReference type="InterPro" id="IPR011060">
    <property type="entry name" value="RibuloseP-bd_barrel"/>
</dbReference>
<evidence type="ECO:0000256" key="6">
    <source>
        <dbReference type="ARBA" id="ARBA00022822"/>
    </source>
</evidence>
<dbReference type="PANTHER" id="PTHR42894">
    <property type="entry name" value="N-(5'-PHOSPHORIBOSYL)ANTHRANILATE ISOMERASE"/>
    <property type="match status" value="1"/>
</dbReference>
<evidence type="ECO:0000256" key="8">
    <source>
        <dbReference type="ARBA" id="ARBA00023235"/>
    </source>
</evidence>
<dbReference type="RefSeq" id="WP_203793287.1">
    <property type="nucleotide sequence ID" value="NZ_BAAAQE010000097.1"/>
</dbReference>
<keyword evidence="11" id="KW-1185">Reference proteome</keyword>
<feature type="domain" description="N-(5'phosphoribosyl) anthranilate isomerase (PRAI)" evidence="9">
    <location>
        <begin position="11"/>
        <end position="209"/>
    </location>
</feature>
<evidence type="ECO:0000259" key="9">
    <source>
        <dbReference type="Pfam" id="PF00697"/>
    </source>
</evidence>
<evidence type="ECO:0000256" key="2">
    <source>
        <dbReference type="ARBA" id="ARBA00004664"/>
    </source>
</evidence>